<dbReference type="EMBL" id="SJPX01000001">
    <property type="protein sequence ID" value="TWU57488.1"/>
    <property type="molecule type" value="Genomic_DNA"/>
</dbReference>
<evidence type="ECO:0000256" key="2">
    <source>
        <dbReference type="SAM" id="Phobius"/>
    </source>
</evidence>
<dbReference type="AlphaFoldDB" id="A0A5C6F7X2"/>
<keyword evidence="2" id="KW-0472">Membrane</keyword>
<evidence type="ECO:0000256" key="1">
    <source>
        <dbReference type="SAM" id="MobiDB-lite"/>
    </source>
</evidence>
<proteinExistence type="predicted"/>
<sequence length="765" mass="83644">MPLAKTTATPMPITNTEPSTLNVEDFRRLGVRPNELRLAVIRRAIVRTSRSLSKRCLQAKSTEDALQLSRVATSAYRLMDPRLRTNIHQRAHVGRILPSTLSLAGNTNFFNRAGAADASFAGSDPSESDSSATETVDANEWIAGIDFPSLETPVARNSDTVWLQKLGDDDLLESTPQSRRLKRLRRKLLPSWTWFAIGGLIASVAVGFSTMAPKFDSPYSQAIEQTTASRVPASVRQPSILEQELPAPSNQSAEPIVESERTEFLPDPFANPITYAAPLVSPADSDDTEMLAPSVFLPSSNDGEPKNNLLANRDLASVANPTPNEPAEAFATAPLPTAPAEPTESPDEARVREFLEKVDDADTEGPNNDLHRIGLALCESLLAGESFDRCDQITDRLMSTDFSGARSSKLADVNAVRLATKQMRRMHHSLAQYTQSPRTLQQQIDSTSIKAEIEHAGALGRYECLMLRRWNYDSLSRLTESTDTRIASLARQELAMPVDAPADELADMAQRWLSAAKRADGRASESMQLHAIDWMQRASNAASGLLRLNQLRLIDEQLDTLPLHLRTPFALLATSPLAPTAFLEIQTPADQPTIKQTPTPSPSTESSMSGRMLAIFDAEADATDLGVQIDYQLDVAIKPSMIQTVRKRFKQEISGLKFRFVGDLNLDRVQMAKVSIAAGVDARKQSVSIDGTCVTFDPLDSATEILLSAGAHRVVWTFDSENLASAIFLGIHDADTGLRIPMAPANDNALPLQTELTVTMLRSDN</sequence>
<feature type="region of interest" description="Disordered" evidence="1">
    <location>
        <begin position="317"/>
        <end position="348"/>
    </location>
</feature>
<gene>
    <name evidence="3" type="ORF">Poly59_03950</name>
</gene>
<accession>A0A5C6F7X2</accession>
<feature type="region of interest" description="Disordered" evidence="1">
    <location>
        <begin position="586"/>
        <end position="607"/>
    </location>
</feature>
<dbReference type="Proteomes" id="UP000317977">
    <property type="component" value="Unassembled WGS sequence"/>
</dbReference>
<feature type="compositionally biased region" description="Low complexity" evidence="1">
    <location>
        <begin position="325"/>
        <end position="343"/>
    </location>
</feature>
<name>A0A5C6F7X2_9BACT</name>
<feature type="transmembrane region" description="Helical" evidence="2">
    <location>
        <begin position="188"/>
        <end position="208"/>
    </location>
</feature>
<keyword evidence="2" id="KW-1133">Transmembrane helix</keyword>
<comment type="caution">
    <text evidence="3">The sequence shown here is derived from an EMBL/GenBank/DDBJ whole genome shotgun (WGS) entry which is preliminary data.</text>
</comment>
<reference evidence="3 4" key="1">
    <citation type="submission" date="2019-02" db="EMBL/GenBank/DDBJ databases">
        <title>Deep-cultivation of Planctomycetes and their phenomic and genomic characterization uncovers novel biology.</title>
        <authorList>
            <person name="Wiegand S."/>
            <person name="Jogler M."/>
            <person name="Boedeker C."/>
            <person name="Pinto D."/>
            <person name="Vollmers J."/>
            <person name="Rivas-Marin E."/>
            <person name="Kohn T."/>
            <person name="Peeters S.H."/>
            <person name="Heuer A."/>
            <person name="Rast P."/>
            <person name="Oberbeckmann S."/>
            <person name="Bunk B."/>
            <person name="Jeske O."/>
            <person name="Meyerdierks A."/>
            <person name="Storesund J.E."/>
            <person name="Kallscheuer N."/>
            <person name="Luecker S."/>
            <person name="Lage O.M."/>
            <person name="Pohl T."/>
            <person name="Merkel B.J."/>
            <person name="Hornburger P."/>
            <person name="Mueller R.-W."/>
            <person name="Bruemmer F."/>
            <person name="Labrenz M."/>
            <person name="Spormann A.M."/>
            <person name="Op Den Camp H."/>
            <person name="Overmann J."/>
            <person name="Amann R."/>
            <person name="Jetten M.S.M."/>
            <person name="Mascher T."/>
            <person name="Medema M.H."/>
            <person name="Devos D.P."/>
            <person name="Kaster A.-K."/>
            <person name="Ovreas L."/>
            <person name="Rohde M."/>
            <person name="Galperin M.Y."/>
            <person name="Jogler C."/>
        </authorList>
    </citation>
    <scope>NUCLEOTIDE SEQUENCE [LARGE SCALE GENOMIC DNA]</scope>
    <source>
        <strain evidence="3 4">Poly59</strain>
    </source>
</reference>
<evidence type="ECO:0000313" key="4">
    <source>
        <dbReference type="Proteomes" id="UP000317977"/>
    </source>
</evidence>
<keyword evidence="4" id="KW-1185">Reference proteome</keyword>
<protein>
    <submittedName>
        <fullName evidence="3">Uncharacterized protein</fullName>
    </submittedName>
</protein>
<evidence type="ECO:0000313" key="3">
    <source>
        <dbReference type="EMBL" id="TWU57488.1"/>
    </source>
</evidence>
<organism evidence="3 4">
    <name type="scientific">Rubripirellula reticaptiva</name>
    <dbReference type="NCBI Taxonomy" id="2528013"/>
    <lineage>
        <taxon>Bacteria</taxon>
        <taxon>Pseudomonadati</taxon>
        <taxon>Planctomycetota</taxon>
        <taxon>Planctomycetia</taxon>
        <taxon>Pirellulales</taxon>
        <taxon>Pirellulaceae</taxon>
        <taxon>Rubripirellula</taxon>
    </lineage>
</organism>
<keyword evidence="2" id="KW-0812">Transmembrane</keyword>